<evidence type="ECO:0000313" key="3">
    <source>
        <dbReference type="EMBL" id="KZT19232.1"/>
    </source>
</evidence>
<dbReference type="PROSITE" id="PS50033">
    <property type="entry name" value="UBX"/>
    <property type="match status" value="1"/>
</dbReference>
<name>A0A165N695_9AGAM</name>
<dbReference type="STRING" id="1314782.A0A165N695"/>
<evidence type="ECO:0000259" key="2">
    <source>
        <dbReference type="PROSITE" id="PS50033"/>
    </source>
</evidence>
<accession>A0A165N695</accession>
<dbReference type="OrthoDB" id="440781at2759"/>
<dbReference type="GO" id="GO:0005737">
    <property type="term" value="C:cytoplasm"/>
    <property type="evidence" value="ECO:0007669"/>
    <property type="project" value="TreeGrafter"/>
</dbReference>
<dbReference type="InterPro" id="IPR029071">
    <property type="entry name" value="Ubiquitin-like_domsf"/>
</dbReference>
<keyword evidence="4" id="KW-1185">Reference proteome</keyword>
<feature type="region of interest" description="Disordered" evidence="1">
    <location>
        <begin position="1"/>
        <end position="48"/>
    </location>
</feature>
<dbReference type="SUPFAM" id="SSF54236">
    <property type="entry name" value="Ubiquitin-like"/>
    <property type="match status" value="1"/>
</dbReference>
<dbReference type="Proteomes" id="UP000076761">
    <property type="component" value="Unassembled WGS sequence"/>
</dbReference>
<feature type="region of interest" description="Disordered" evidence="1">
    <location>
        <begin position="194"/>
        <end position="242"/>
    </location>
</feature>
<dbReference type="Gene3D" id="3.10.20.90">
    <property type="entry name" value="Phosphatidylinositol 3-kinase Catalytic Subunit, Chain A, domain 1"/>
    <property type="match status" value="1"/>
</dbReference>
<evidence type="ECO:0000256" key="1">
    <source>
        <dbReference type="SAM" id="MobiDB-lite"/>
    </source>
</evidence>
<dbReference type="PANTHER" id="PTHR46467:SF1">
    <property type="entry name" value="TETHER CONTAINING UBX DOMAIN FOR GLUT4"/>
    <property type="match status" value="1"/>
</dbReference>
<sequence>MSSRETPATGGLETTRQTEEQEQVSYKVFRPPQSGPASPPELPESYFTPTAADLQLAQAQLSARTHALTDAPFKGRAVREAEDKAKRERWPTTTIRVKFPDRTQLEKTFPSTDRIKSVYVFVRSCLRDDVKPTKFILYQSPPKRDLRNSDPKVRDLSLSELQLSPSSILLFRFEDPELNHSYLPAPLLPSVLAHAQDLPPPPNFDSEPSSSTSTPAPKSSASSLMQGAEKKVPKWFKMGSKK</sequence>
<dbReference type="Pfam" id="PF00789">
    <property type="entry name" value="UBX"/>
    <property type="match status" value="1"/>
</dbReference>
<gene>
    <name evidence="3" type="ORF">NEOLEDRAFT_1142332</name>
</gene>
<dbReference type="InParanoid" id="A0A165N695"/>
<protein>
    <recommendedName>
        <fullName evidence="2">UBX domain-containing protein</fullName>
    </recommendedName>
</protein>
<reference evidence="3 4" key="1">
    <citation type="journal article" date="2016" name="Mol. Biol. Evol.">
        <title>Comparative Genomics of Early-Diverging Mushroom-Forming Fungi Provides Insights into the Origins of Lignocellulose Decay Capabilities.</title>
        <authorList>
            <person name="Nagy L.G."/>
            <person name="Riley R."/>
            <person name="Tritt A."/>
            <person name="Adam C."/>
            <person name="Daum C."/>
            <person name="Floudas D."/>
            <person name="Sun H."/>
            <person name="Yadav J.S."/>
            <person name="Pangilinan J."/>
            <person name="Larsson K.H."/>
            <person name="Matsuura K."/>
            <person name="Barry K."/>
            <person name="Labutti K."/>
            <person name="Kuo R."/>
            <person name="Ohm R.A."/>
            <person name="Bhattacharya S.S."/>
            <person name="Shirouzu T."/>
            <person name="Yoshinaga Y."/>
            <person name="Martin F.M."/>
            <person name="Grigoriev I.V."/>
            <person name="Hibbett D.S."/>
        </authorList>
    </citation>
    <scope>NUCLEOTIDE SEQUENCE [LARGE SCALE GENOMIC DNA]</scope>
    <source>
        <strain evidence="3 4">HHB14362 ss-1</strain>
    </source>
</reference>
<dbReference type="GO" id="GO:0005634">
    <property type="term" value="C:nucleus"/>
    <property type="evidence" value="ECO:0007669"/>
    <property type="project" value="TreeGrafter"/>
</dbReference>
<dbReference type="SMART" id="SM00166">
    <property type="entry name" value="UBX"/>
    <property type="match status" value="1"/>
</dbReference>
<dbReference type="EMBL" id="KV425646">
    <property type="protein sequence ID" value="KZT19232.1"/>
    <property type="molecule type" value="Genomic_DNA"/>
</dbReference>
<organism evidence="3 4">
    <name type="scientific">Neolentinus lepideus HHB14362 ss-1</name>
    <dbReference type="NCBI Taxonomy" id="1314782"/>
    <lineage>
        <taxon>Eukaryota</taxon>
        <taxon>Fungi</taxon>
        <taxon>Dikarya</taxon>
        <taxon>Basidiomycota</taxon>
        <taxon>Agaricomycotina</taxon>
        <taxon>Agaricomycetes</taxon>
        <taxon>Gloeophyllales</taxon>
        <taxon>Gloeophyllaceae</taxon>
        <taxon>Neolentinus</taxon>
    </lineage>
</organism>
<dbReference type="InterPro" id="IPR001012">
    <property type="entry name" value="UBX_dom"/>
</dbReference>
<dbReference type="PANTHER" id="PTHR46467">
    <property type="entry name" value="TETHER CONTAINING UBX DOMAIN FOR GLUT4"/>
    <property type="match status" value="1"/>
</dbReference>
<dbReference type="AlphaFoldDB" id="A0A165N695"/>
<dbReference type="GO" id="GO:0006886">
    <property type="term" value="P:intracellular protein transport"/>
    <property type="evidence" value="ECO:0007669"/>
    <property type="project" value="TreeGrafter"/>
</dbReference>
<feature type="domain" description="UBX" evidence="2">
    <location>
        <begin position="88"/>
        <end position="171"/>
    </location>
</feature>
<feature type="compositionally biased region" description="Pro residues" evidence="1">
    <location>
        <begin position="33"/>
        <end position="42"/>
    </location>
</feature>
<feature type="compositionally biased region" description="Low complexity" evidence="1">
    <location>
        <begin position="206"/>
        <end position="223"/>
    </location>
</feature>
<proteinExistence type="predicted"/>
<evidence type="ECO:0000313" key="4">
    <source>
        <dbReference type="Proteomes" id="UP000076761"/>
    </source>
</evidence>
<dbReference type="GO" id="GO:0012506">
    <property type="term" value="C:vesicle membrane"/>
    <property type="evidence" value="ECO:0007669"/>
    <property type="project" value="TreeGrafter"/>
</dbReference>